<dbReference type="GO" id="GO:0019321">
    <property type="term" value="P:pentose metabolic process"/>
    <property type="evidence" value="ECO:0007669"/>
    <property type="project" value="TreeGrafter"/>
</dbReference>
<dbReference type="GeneID" id="77732448"/>
<dbReference type="PANTHER" id="PTHR43435:SF4">
    <property type="entry name" value="FGGY CARBOHYDRATE KINASE DOMAIN-CONTAINING PROTEIN"/>
    <property type="match status" value="1"/>
</dbReference>
<dbReference type="PANTHER" id="PTHR43435">
    <property type="entry name" value="RIBULOKINASE"/>
    <property type="match status" value="1"/>
</dbReference>
<feature type="domain" description="Carbohydrate kinase FGGY C-terminal" evidence="5">
    <location>
        <begin position="328"/>
        <end position="539"/>
    </location>
</feature>
<reference evidence="6" key="1">
    <citation type="journal article" date="2022" name="G3 (Bethesda)">
        <title>High quality genome of the basidiomycete yeast Dioszegia hungarica PDD-24b-2 isolated from cloud water.</title>
        <authorList>
            <person name="Jarrige D."/>
            <person name="Haridas S."/>
            <person name="Bleykasten-Grosshans C."/>
            <person name="Joly M."/>
            <person name="Nadalig T."/>
            <person name="Sancelme M."/>
            <person name="Vuilleumier S."/>
            <person name="Grigoriev I.V."/>
            <person name="Amato P."/>
            <person name="Bringel F."/>
        </authorList>
    </citation>
    <scope>NUCLEOTIDE SEQUENCE</scope>
    <source>
        <strain evidence="6">PDD-24b-2</strain>
    </source>
</reference>
<evidence type="ECO:0000259" key="5">
    <source>
        <dbReference type="Pfam" id="PF02782"/>
    </source>
</evidence>
<keyword evidence="7" id="KW-1185">Reference proteome</keyword>
<dbReference type="NCBIfam" id="TIGR01315">
    <property type="entry name" value="5C_CHO_kinase"/>
    <property type="match status" value="1"/>
</dbReference>
<evidence type="ECO:0000256" key="2">
    <source>
        <dbReference type="ARBA" id="ARBA00022679"/>
    </source>
</evidence>
<gene>
    <name evidence="6" type="ORF">MKK02DRAFT_45117</name>
</gene>
<evidence type="ECO:0008006" key="8">
    <source>
        <dbReference type="Google" id="ProtNLM"/>
    </source>
</evidence>
<dbReference type="InterPro" id="IPR018484">
    <property type="entry name" value="FGGY_N"/>
</dbReference>
<dbReference type="CDD" id="cd07782">
    <property type="entry name" value="ASKHA_NBD_FGGY_D-RBK"/>
    <property type="match status" value="1"/>
</dbReference>
<evidence type="ECO:0000259" key="4">
    <source>
        <dbReference type="Pfam" id="PF00370"/>
    </source>
</evidence>
<dbReference type="GO" id="GO:0005737">
    <property type="term" value="C:cytoplasm"/>
    <property type="evidence" value="ECO:0007669"/>
    <property type="project" value="TreeGrafter"/>
</dbReference>
<accession>A0AA38HA50</accession>
<feature type="domain" description="Carbohydrate kinase FGGY N-terminal" evidence="4">
    <location>
        <begin position="8"/>
        <end position="100"/>
    </location>
</feature>
<evidence type="ECO:0000313" key="6">
    <source>
        <dbReference type="EMBL" id="KAI9636410.1"/>
    </source>
</evidence>
<dbReference type="Proteomes" id="UP001164286">
    <property type="component" value="Unassembled WGS sequence"/>
</dbReference>
<organism evidence="6 7">
    <name type="scientific">Dioszegia hungarica</name>
    <dbReference type="NCBI Taxonomy" id="4972"/>
    <lineage>
        <taxon>Eukaryota</taxon>
        <taxon>Fungi</taxon>
        <taxon>Dikarya</taxon>
        <taxon>Basidiomycota</taxon>
        <taxon>Agaricomycotina</taxon>
        <taxon>Tremellomycetes</taxon>
        <taxon>Tremellales</taxon>
        <taxon>Bulleribasidiaceae</taxon>
        <taxon>Dioszegia</taxon>
    </lineage>
</organism>
<proteinExistence type="inferred from homology"/>
<comment type="similarity">
    <text evidence="1">Belongs to the FGGY kinase family.</text>
</comment>
<dbReference type="InterPro" id="IPR018485">
    <property type="entry name" value="FGGY_C"/>
</dbReference>
<dbReference type="Gene3D" id="3.30.420.40">
    <property type="match status" value="1"/>
</dbReference>
<dbReference type="AlphaFoldDB" id="A0AA38HA50"/>
<protein>
    <recommendedName>
        <fullName evidence="8">Ribitol kinase</fullName>
    </recommendedName>
</protein>
<dbReference type="Gene3D" id="1.20.58.2240">
    <property type="match status" value="1"/>
</dbReference>
<evidence type="ECO:0000256" key="3">
    <source>
        <dbReference type="ARBA" id="ARBA00022777"/>
    </source>
</evidence>
<dbReference type="RefSeq" id="XP_052946187.1">
    <property type="nucleotide sequence ID" value="XM_053093243.1"/>
</dbReference>
<comment type="caution">
    <text evidence="6">The sequence shown here is derived from an EMBL/GenBank/DDBJ whole genome shotgun (WGS) entry which is preliminary data.</text>
</comment>
<dbReference type="GO" id="GO:0019150">
    <property type="term" value="F:D-ribulokinase activity"/>
    <property type="evidence" value="ECO:0007669"/>
    <property type="project" value="TreeGrafter"/>
</dbReference>
<dbReference type="Pfam" id="PF02782">
    <property type="entry name" value="FGGY_C"/>
    <property type="match status" value="1"/>
</dbReference>
<keyword evidence="2" id="KW-0808">Transferase</keyword>
<sequence>MSDQNMEYYIGFDVGTGSARACLVDRQGTLLADHSIPTKTLRSPTDHRIFEQSTADIWAALAACSKAVLAAAGVSGDKVRGVGFDATCSLAVVDQQGTPLSISRSVEGGKEDDANLGKDGEWNVVLWADHRAEEEAEAINATEEGVLGFVGETMSLEMEIPKVLWLKKHMPADRFKQCRFFDLPDYLTYRATSSPARSTCSLACKCSYVPPGTTMKIKCEGGREEISTDGWSARFFEKIGLGEMVGEMFEALGGVPGKNGLVLTAGQPVGSGLNKAAAADFGLSEGTAVGSGVIDAYAGWIGTVAAASKTADGKVGNKPGLEEGVHRLAAIAGTSTCHIAQSDEGILVPGVWGPYRDAIFPSLWMNEGGQSSTGQLIDFMVTTHPAYGKLQALVQETGKNMFEILGERLESMREEKGVATTTHLTMDLHFYPDLHGNRSPLADPRMKGMITGLTLDDSLNDLARKFNVTLEAIALQTRHIVDEMNSRGHQINSIYMSGSQAKNAPLMGLLATVLQMPILIPPQPSSAVVLGAAMLGRFAHDLTTSRHGTPISTQADAEEEKKTKGGGLWDVMSEMTAPAVAIQPRTGDAGEKERKLLDVKYKIFREAVEIQRRWRAMIAEVA</sequence>
<dbReference type="InterPro" id="IPR043129">
    <property type="entry name" value="ATPase_NBD"/>
</dbReference>
<evidence type="ECO:0000256" key="1">
    <source>
        <dbReference type="ARBA" id="ARBA00009156"/>
    </source>
</evidence>
<dbReference type="SUPFAM" id="SSF53067">
    <property type="entry name" value="Actin-like ATPase domain"/>
    <property type="match status" value="2"/>
</dbReference>
<dbReference type="EMBL" id="JAKWFO010000005">
    <property type="protein sequence ID" value="KAI9636410.1"/>
    <property type="molecule type" value="Genomic_DNA"/>
</dbReference>
<dbReference type="InterPro" id="IPR006003">
    <property type="entry name" value="FGGY_RbtK-like"/>
</dbReference>
<keyword evidence="3" id="KW-0418">Kinase</keyword>
<name>A0AA38HA50_9TREE</name>
<evidence type="ECO:0000313" key="7">
    <source>
        <dbReference type="Proteomes" id="UP001164286"/>
    </source>
</evidence>
<dbReference type="Pfam" id="PF00370">
    <property type="entry name" value="FGGY_N"/>
    <property type="match status" value="1"/>
</dbReference>